<sequence length="156" mass="17650">MIQEWEIARLKVFHAAHFSGQPIPDLIARPHNPVGQSESSPDVDTGNDNQDDGVLGYYEDGAERTLTDGQIKMFRHSEIQRLLSERRTAKAKEEAKTKTKESSDGREPRKRRFEDEPATTHLNIDSLTYDEEPDTQATSTSVGKTFLWPILGQDPK</sequence>
<dbReference type="RefSeq" id="XP_018696876.1">
    <property type="nucleotide sequence ID" value="XM_018834252.1"/>
</dbReference>
<name>A0A178ZUT0_9EURO</name>
<dbReference type="InterPro" id="IPR024526">
    <property type="entry name" value="DUF3807"/>
</dbReference>
<feature type="compositionally biased region" description="Polar residues" evidence="1">
    <location>
        <begin position="34"/>
        <end position="48"/>
    </location>
</feature>
<feature type="compositionally biased region" description="Basic and acidic residues" evidence="1">
    <location>
        <begin position="82"/>
        <end position="115"/>
    </location>
</feature>
<dbReference type="OrthoDB" id="5422320at2759"/>
<dbReference type="EMBL" id="LVYI01000002">
    <property type="protein sequence ID" value="OAP63509.1"/>
    <property type="molecule type" value="Genomic_DNA"/>
</dbReference>
<reference evidence="2 3" key="1">
    <citation type="submission" date="2016-04" db="EMBL/GenBank/DDBJ databases">
        <title>Draft genome of Fonsecaea erecta CBS 125763.</title>
        <authorList>
            <person name="Weiss V.A."/>
            <person name="Vicente V.A."/>
            <person name="Raittz R.T."/>
            <person name="Moreno L.F."/>
            <person name="De Souza E.M."/>
            <person name="Pedrosa F.O."/>
            <person name="Steffens M.B."/>
            <person name="Faoro H."/>
            <person name="Tadra-Sfeir M.Z."/>
            <person name="Najafzadeh M.J."/>
            <person name="Felipe M.S."/>
            <person name="Teixeira M."/>
            <person name="Sun J."/>
            <person name="Xi L."/>
            <person name="Gomes R."/>
            <person name="De Azevedo C.M."/>
            <person name="Salgado C.G."/>
            <person name="Da Silva M.B."/>
            <person name="Nascimento M.F."/>
            <person name="Queiroz-Telles F."/>
            <person name="Attili D.S."/>
            <person name="Gorbushina A."/>
        </authorList>
    </citation>
    <scope>NUCLEOTIDE SEQUENCE [LARGE SCALE GENOMIC DNA]</scope>
    <source>
        <strain evidence="2 3">CBS 125763</strain>
    </source>
</reference>
<evidence type="ECO:0000313" key="2">
    <source>
        <dbReference type="EMBL" id="OAP63509.1"/>
    </source>
</evidence>
<gene>
    <name evidence="2" type="ORF">AYL99_02736</name>
</gene>
<feature type="region of interest" description="Disordered" evidence="1">
    <location>
        <begin position="24"/>
        <end position="61"/>
    </location>
</feature>
<keyword evidence="3" id="KW-1185">Reference proteome</keyword>
<evidence type="ECO:0000313" key="3">
    <source>
        <dbReference type="Proteomes" id="UP000078343"/>
    </source>
</evidence>
<protein>
    <submittedName>
        <fullName evidence="2">Uncharacterized protein</fullName>
    </submittedName>
</protein>
<proteinExistence type="predicted"/>
<feature type="region of interest" description="Disordered" evidence="1">
    <location>
        <begin position="82"/>
        <end position="156"/>
    </location>
</feature>
<comment type="caution">
    <text evidence="2">The sequence shown here is derived from an EMBL/GenBank/DDBJ whole genome shotgun (WGS) entry which is preliminary data.</text>
</comment>
<dbReference type="GeneID" id="30006906"/>
<dbReference type="AlphaFoldDB" id="A0A178ZUT0"/>
<dbReference type="Proteomes" id="UP000078343">
    <property type="component" value="Unassembled WGS sequence"/>
</dbReference>
<accession>A0A178ZUT0</accession>
<dbReference type="STRING" id="1367422.A0A178ZUT0"/>
<dbReference type="PANTHER" id="PTHR40642">
    <property type="entry name" value="YALI0F31295P"/>
    <property type="match status" value="1"/>
</dbReference>
<dbReference type="PANTHER" id="PTHR40642:SF1">
    <property type="entry name" value="YALI0F31295P"/>
    <property type="match status" value="1"/>
</dbReference>
<dbReference type="Pfam" id="PF12720">
    <property type="entry name" value="DUF3807"/>
    <property type="match status" value="1"/>
</dbReference>
<organism evidence="2 3">
    <name type="scientific">Fonsecaea erecta</name>
    <dbReference type="NCBI Taxonomy" id="1367422"/>
    <lineage>
        <taxon>Eukaryota</taxon>
        <taxon>Fungi</taxon>
        <taxon>Dikarya</taxon>
        <taxon>Ascomycota</taxon>
        <taxon>Pezizomycotina</taxon>
        <taxon>Eurotiomycetes</taxon>
        <taxon>Chaetothyriomycetidae</taxon>
        <taxon>Chaetothyriales</taxon>
        <taxon>Herpotrichiellaceae</taxon>
        <taxon>Fonsecaea</taxon>
    </lineage>
</organism>
<evidence type="ECO:0000256" key="1">
    <source>
        <dbReference type="SAM" id="MobiDB-lite"/>
    </source>
</evidence>